<accession>A0AAE4HMK4</accession>
<sequence length="83" mass="9989">MKEYKFEYHSELPIEFVDMFKVDIPAETRTYFNIDSNMIVQEFEDDTVLCITRDDYQLSIHSNKKFNQTIPVRSKKVIISFEE</sequence>
<dbReference type="Proteomes" id="UP001183682">
    <property type="component" value="Unassembled WGS sequence"/>
</dbReference>
<name>A0AAE4HMK4_ENTGA</name>
<dbReference type="RefSeq" id="WP_123836354.1">
    <property type="nucleotide sequence ID" value="NZ_CABGIR010000021.1"/>
</dbReference>
<evidence type="ECO:0000313" key="3">
    <source>
        <dbReference type="Proteomes" id="UP000516696"/>
    </source>
</evidence>
<dbReference type="AlphaFoldDB" id="A0AAE4HMK4"/>
<evidence type="ECO:0000313" key="4">
    <source>
        <dbReference type="Proteomes" id="UP001183682"/>
    </source>
</evidence>
<protein>
    <submittedName>
        <fullName evidence="1">Uncharacterized protein</fullName>
    </submittedName>
</protein>
<reference evidence="2 3" key="1">
    <citation type="submission" date="2020-03" db="EMBL/GenBank/DDBJ databases">
        <title>Characterization of ganglioside-mimicking enterococci.</title>
        <authorList>
            <person name="Patry R.T."/>
            <person name="Nothaft H."/>
            <person name="Bridger R."/>
            <person name="Shajahan A."/>
            <person name="Huynh S."/>
            <person name="Sanchez S."/>
            <person name="Azadi P."/>
            <person name="Cooper K."/>
            <person name="Miller W.G."/>
            <person name="Parker C.T."/>
            <person name="Wells L."/>
            <person name="Szymanski C.M."/>
        </authorList>
    </citation>
    <scope>NUCLEOTIDE SEQUENCE [LARGE SCALE GENOMIC DNA]</scope>
    <source>
        <strain evidence="2 3">EGM181</strain>
    </source>
</reference>
<evidence type="ECO:0000313" key="2">
    <source>
        <dbReference type="EMBL" id="QOG26966.1"/>
    </source>
</evidence>
<reference evidence="1" key="2">
    <citation type="submission" date="2023-03" db="EMBL/GenBank/DDBJ databases">
        <authorList>
            <person name="Shen W."/>
            <person name="Cai J."/>
        </authorList>
    </citation>
    <scope>NUCLEOTIDE SEQUENCE</scope>
    <source>
        <strain evidence="1">K69-2</strain>
    </source>
</reference>
<dbReference type="EMBL" id="CP050485">
    <property type="protein sequence ID" value="QOG26966.1"/>
    <property type="molecule type" value="Genomic_DNA"/>
</dbReference>
<gene>
    <name evidence="2" type="ORF">EGM181_06765</name>
    <name evidence="1" type="ORF">P7E30_05340</name>
</gene>
<proteinExistence type="predicted"/>
<dbReference type="Proteomes" id="UP000516696">
    <property type="component" value="Chromosome"/>
</dbReference>
<evidence type="ECO:0000313" key="1">
    <source>
        <dbReference type="EMBL" id="MDT2689637.1"/>
    </source>
</evidence>
<dbReference type="EMBL" id="JARPZN010000002">
    <property type="protein sequence ID" value="MDT2689637.1"/>
    <property type="molecule type" value="Genomic_DNA"/>
</dbReference>
<organism evidence="1 4">
    <name type="scientific">Enterococcus gallinarum</name>
    <dbReference type="NCBI Taxonomy" id="1353"/>
    <lineage>
        <taxon>Bacteria</taxon>
        <taxon>Bacillati</taxon>
        <taxon>Bacillota</taxon>
        <taxon>Bacilli</taxon>
        <taxon>Lactobacillales</taxon>
        <taxon>Enterococcaceae</taxon>
        <taxon>Enterococcus</taxon>
    </lineage>
</organism>